<gene>
    <name evidence="3" type="ORF">IAB03_05430</name>
</gene>
<organism evidence="3 4">
    <name type="scientific">Candidatus Gallibacteroides avistercoris</name>
    <dbReference type="NCBI Taxonomy" id="2840833"/>
    <lineage>
        <taxon>Bacteria</taxon>
        <taxon>Pseudomonadati</taxon>
        <taxon>Bacteroidota</taxon>
        <taxon>Bacteroidia</taxon>
        <taxon>Bacteroidales</taxon>
        <taxon>Bacteroidaceae</taxon>
        <taxon>Bacteroidaceae incertae sedis</taxon>
        <taxon>Candidatus Gallibacteroides</taxon>
    </lineage>
</organism>
<dbReference type="PANTHER" id="PTHR37841">
    <property type="entry name" value="GLR2918 PROTEIN"/>
    <property type="match status" value="1"/>
</dbReference>
<evidence type="ECO:0000313" key="3">
    <source>
        <dbReference type="EMBL" id="HIU55232.1"/>
    </source>
</evidence>
<dbReference type="InterPro" id="IPR032774">
    <property type="entry name" value="WG_beta_rep"/>
</dbReference>
<dbReference type="AlphaFoldDB" id="A0A9D1M7U0"/>
<dbReference type="Gene3D" id="1.25.40.10">
    <property type="entry name" value="Tetratricopeptide repeat domain"/>
    <property type="match status" value="1"/>
</dbReference>
<reference evidence="3" key="1">
    <citation type="submission" date="2020-10" db="EMBL/GenBank/DDBJ databases">
        <authorList>
            <person name="Gilroy R."/>
        </authorList>
    </citation>
    <scope>NUCLEOTIDE SEQUENCE</scope>
    <source>
        <strain evidence="3">CHK158-818</strain>
    </source>
</reference>
<protein>
    <submittedName>
        <fullName evidence="3">WG repeat-containing protein</fullName>
    </submittedName>
</protein>
<sequence>MKFSLSPFRSGKGLSTQAIRTILVAFVLSFCYVSPNHAQSLRSKSDGNNKYGYVAEGSSQWVIPPIYDFAYSFLSMNNPVALVRYQGKYGYINTSGGFVIQPRYDDATSFFHGIAVVKEGDTFYAIDLNEKKISPDFADLKRSGDIYWGKESDGSYYILDANFNHISDRKFESLALSNMQLPGNPAREVFFFWFSENGNKGICDVKGNDVIPANYSELHTEDYYYAIGYKKCDKDNITSDHFQWILKAKDASTGKFGVLDLLGNTVVPCTFKDSYKLYKGTSRYYKKAFLPLFTTNFEAFKESVADRLIPPYTEIATANSQLAEVHPQTLDNIAQSAGTLAVKELKPAVSSKKQSKGKGQKSSDETKRMGRMAFFNGDQQVGIPYAEIIPLGFSYLLTDTLGKMGIADAVGTEIVQCEYDDINIWRASEDGNHILLAQKGEVSGLMSVSGSILTPIEYSSIFLPNNQTSVAMKGGKYFLINAATGKVVSSKGYDDIDNYTSDNQITAKLAGFTTTLSADGQENPRIVDQAFQIAYDTPDQEAQQKYDRYMLCLALCESNSDRGTVLNNVGALYMTLNDEQNAIAYYQKAQALGNANAAENLKNIKRAHRLEMVQQIGQAIAEVGQAISASSGTTAINTNNDYSAAAYAADNGDVQTVSSASDNNKLPYETYKSIYDRWERNAKSCYESLTLLGTREKKNGEDVRGSANGTWGSVSYTGMKQNLRKAQREMRETRIKARRDGYDIPQSNYETVSVSF</sequence>
<comment type="caution">
    <text evidence="3">The sequence shown here is derived from an EMBL/GenBank/DDBJ whole genome shotgun (WGS) entry which is preliminary data.</text>
</comment>
<dbReference type="Pfam" id="PF14903">
    <property type="entry name" value="WG_beta_rep"/>
    <property type="match status" value="1"/>
</dbReference>
<accession>A0A9D1M7U0</accession>
<keyword evidence="1" id="KW-0802">TPR repeat</keyword>
<evidence type="ECO:0000256" key="1">
    <source>
        <dbReference type="PROSITE-ProRule" id="PRU00339"/>
    </source>
</evidence>
<evidence type="ECO:0000256" key="2">
    <source>
        <dbReference type="SAM" id="MobiDB-lite"/>
    </source>
</evidence>
<name>A0A9D1M7U0_9BACT</name>
<proteinExistence type="predicted"/>
<dbReference type="PANTHER" id="PTHR37841:SF1">
    <property type="entry name" value="DUF3298 DOMAIN-CONTAINING PROTEIN"/>
    <property type="match status" value="1"/>
</dbReference>
<dbReference type="InterPro" id="IPR011990">
    <property type="entry name" value="TPR-like_helical_dom_sf"/>
</dbReference>
<feature type="region of interest" description="Disordered" evidence="2">
    <location>
        <begin position="346"/>
        <end position="367"/>
    </location>
</feature>
<feature type="repeat" description="TPR" evidence="1">
    <location>
        <begin position="563"/>
        <end position="596"/>
    </location>
</feature>
<dbReference type="PROSITE" id="PS50005">
    <property type="entry name" value="TPR"/>
    <property type="match status" value="1"/>
</dbReference>
<evidence type="ECO:0000313" key="4">
    <source>
        <dbReference type="Proteomes" id="UP000824112"/>
    </source>
</evidence>
<reference evidence="3" key="2">
    <citation type="journal article" date="2021" name="PeerJ">
        <title>Extensive microbial diversity within the chicken gut microbiome revealed by metagenomics and culture.</title>
        <authorList>
            <person name="Gilroy R."/>
            <person name="Ravi A."/>
            <person name="Getino M."/>
            <person name="Pursley I."/>
            <person name="Horton D.L."/>
            <person name="Alikhan N.F."/>
            <person name="Baker D."/>
            <person name="Gharbi K."/>
            <person name="Hall N."/>
            <person name="Watson M."/>
            <person name="Adriaenssens E.M."/>
            <person name="Foster-Nyarko E."/>
            <person name="Jarju S."/>
            <person name="Secka A."/>
            <person name="Antonio M."/>
            <person name="Oren A."/>
            <person name="Chaudhuri R.R."/>
            <person name="La Ragione R."/>
            <person name="Hildebrand F."/>
            <person name="Pallen M.J."/>
        </authorList>
    </citation>
    <scope>NUCLEOTIDE SEQUENCE</scope>
    <source>
        <strain evidence="3">CHK158-818</strain>
    </source>
</reference>
<dbReference type="InterPro" id="IPR019734">
    <property type="entry name" value="TPR_rpt"/>
</dbReference>
<dbReference type="Proteomes" id="UP000824112">
    <property type="component" value="Unassembled WGS sequence"/>
</dbReference>
<dbReference type="EMBL" id="DVNA01000124">
    <property type="protein sequence ID" value="HIU55232.1"/>
    <property type="molecule type" value="Genomic_DNA"/>
</dbReference>